<dbReference type="InterPro" id="IPR025660">
    <property type="entry name" value="Pept_his_AS"/>
</dbReference>
<keyword evidence="2" id="KW-1133">Transmembrane helix</keyword>
<proteinExistence type="predicted"/>
<feature type="compositionally biased region" description="Low complexity" evidence="1">
    <location>
        <begin position="298"/>
        <end position="333"/>
    </location>
</feature>
<organism evidence="4 5">
    <name type="scientific">Methylobacter tundripaludum</name>
    <dbReference type="NCBI Taxonomy" id="173365"/>
    <lineage>
        <taxon>Bacteria</taxon>
        <taxon>Pseudomonadati</taxon>
        <taxon>Pseudomonadota</taxon>
        <taxon>Gammaproteobacteria</taxon>
        <taxon>Methylococcales</taxon>
        <taxon>Methylococcaceae</taxon>
        <taxon>Methylobacter</taxon>
    </lineage>
</organism>
<evidence type="ECO:0000313" key="4">
    <source>
        <dbReference type="EMBL" id="PPK67256.1"/>
    </source>
</evidence>
<feature type="signal peptide" evidence="3">
    <location>
        <begin position="1"/>
        <end position="23"/>
    </location>
</feature>
<evidence type="ECO:0008006" key="6">
    <source>
        <dbReference type="Google" id="ProtNLM"/>
    </source>
</evidence>
<dbReference type="NCBIfam" id="NF041109">
    <property type="entry name" value="VF_TspB_C_term"/>
    <property type="match status" value="1"/>
</dbReference>
<sequence>MDNIHKLIFRFLFLFLFSPVVFAAPALPTFGIVRAGVTTTYTVGPSTFQPISKAPTGMGIIPMNAQYSAVGRGYATTSTIPVGDTFAAVRVSNRFSAAAFAAAAIKFAKNPYFFAAVTVGSAIYEYFNDAGYSFDASGNAYKGANAGTDSSGAYCQNPKVDEFEYYNTASHTRYFYNHSNTAPYCPEGANLLNHCMNVAGNGFNRLCSEPYVDIPRYPQMIADLIAHEPADPAPVTAQIHSIDPSGSSDPVVDEPVQINLDTSPMYGPSDSNWNPGHLSMPQTSTPTAPKSVTTPSGQVQESTSTTTLTQPTTQSISATTTTTTNTINQDNSSHVTTVNNAPELPPESNEAKTDCDKYPDAIGCSKYGEAPPADAVQTVNVTATLSPTSLGSGSCPSPNIVQLSHGKTVTVSYQPECDLATGIAPLMIALAWLAAGMLVLSPVRG</sequence>
<feature type="region of interest" description="Disordered" evidence="1">
    <location>
        <begin position="259"/>
        <end position="354"/>
    </location>
</feature>
<dbReference type="PROSITE" id="PS00639">
    <property type="entry name" value="THIOL_PROTEASE_HIS"/>
    <property type="match status" value="1"/>
</dbReference>
<comment type="caution">
    <text evidence="4">The sequence shown here is derived from an EMBL/GenBank/DDBJ whole genome shotgun (WGS) entry which is preliminary data.</text>
</comment>
<keyword evidence="2" id="KW-0812">Transmembrane</keyword>
<evidence type="ECO:0000256" key="1">
    <source>
        <dbReference type="SAM" id="MobiDB-lite"/>
    </source>
</evidence>
<protein>
    <recommendedName>
        <fullName evidence="6">TspB protein</fullName>
    </recommendedName>
</protein>
<reference evidence="4 5" key="1">
    <citation type="submission" date="2018-02" db="EMBL/GenBank/DDBJ databases">
        <title>Subsurface microbial communities from deep shales in Ohio and West Virginia, USA.</title>
        <authorList>
            <person name="Wrighton K."/>
        </authorList>
    </citation>
    <scope>NUCLEOTIDE SEQUENCE [LARGE SCALE GENOMIC DNA]</scope>
    <source>
        <strain evidence="4 5">OWC-G53F</strain>
    </source>
</reference>
<evidence type="ECO:0000256" key="2">
    <source>
        <dbReference type="SAM" id="Phobius"/>
    </source>
</evidence>
<dbReference type="RefSeq" id="WP_104424813.1">
    <property type="nucleotide sequence ID" value="NZ_PTIY01000014.1"/>
</dbReference>
<dbReference type="EMBL" id="PTIY01000014">
    <property type="protein sequence ID" value="PPK67256.1"/>
    <property type="molecule type" value="Genomic_DNA"/>
</dbReference>
<name>A0A2S6GPX8_9GAMM</name>
<feature type="chain" id="PRO_5015702615" description="TspB protein" evidence="3">
    <location>
        <begin position="24"/>
        <end position="445"/>
    </location>
</feature>
<dbReference type="AlphaFoldDB" id="A0A2S6GPX8"/>
<dbReference type="OrthoDB" id="5916949at2"/>
<keyword evidence="5" id="KW-1185">Reference proteome</keyword>
<gene>
    <name evidence="4" type="ORF">B0F88_1143</name>
</gene>
<evidence type="ECO:0000256" key="3">
    <source>
        <dbReference type="SAM" id="SignalP"/>
    </source>
</evidence>
<evidence type="ECO:0000313" key="5">
    <source>
        <dbReference type="Proteomes" id="UP000238071"/>
    </source>
</evidence>
<accession>A0A2S6GPX8</accession>
<keyword evidence="3" id="KW-0732">Signal</keyword>
<feature type="compositionally biased region" description="Polar residues" evidence="1">
    <location>
        <begin position="269"/>
        <end position="297"/>
    </location>
</feature>
<dbReference type="Proteomes" id="UP000238071">
    <property type="component" value="Unassembled WGS sequence"/>
</dbReference>
<keyword evidence="2" id="KW-0472">Membrane</keyword>
<feature type="transmembrane region" description="Helical" evidence="2">
    <location>
        <begin position="419"/>
        <end position="440"/>
    </location>
</feature>